<name>A0A0F8YUX3_9ZZZZ</name>
<dbReference type="AlphaFoldDB" id="A0A0F8YUX3"/>
<organism evidence="1">
    <name type="scientific">marine sediment metagenome</name>
    <dbReference type="NCBI Taxonomy" id="412755"/>
    <lineage>
        <taxon>unclassified sequences</taxon>
        <taxon>metagenomes</taxon>
        <taxon>ecological metagenomes</taxon>
    </lineage>
</organism>
<dbReference type="EMBL" id="LAZR01054887">
    <property type="protein sequence ID" value="KKK77580.1"/>
    <property type="molecule type" value="Genomic_DNA"/>
</dbReference>
<proteinExistence type="predicted"/>
<protein>
    <submittedName>
        <fullName evidence="1">Uncharacterized protein</fullName>
    </submittedName>
</protein>
<sequence length="32" mass="3640">MINIEIVTQEAFSAYEKVRQSGITNMLSPNVR</sequence>
<evidence type="ECO:0000313" key="1">
    <source>
        <dbReference type="EMBL" id="KKK77580.1"/>
    </source>
</evidence>
<reference evidence="1" key="1">
    <citation type="journal article" date="2015" name="Nature">
        <title>Complex archaea that bridge the gap between prokaryotes and eukaryotes.</title>
        <authorList>
            <person name="Spang A."/>
            <person name="Saw J.H."/>
            <person name="Jorgensen S.L."/>
            <person name="Zaremba-Niedzwiedzka K."/>
            <person name="Martijn J."/>
            <person name="Lind A.E."/>
            <person name="van Eijk R."/>
            <person name="Schleper C."/>
            <person name="Guy L."/>
            <person name="Ettema T.J."/>
        </authorList>
    </citation>
    <scope>NUCLEOTIDE SEQUENCE</scope>
</reference>
<gene>
    <name evidence="1" type="ORF">LCGC14_2852170</name>
</gene>
<accession>A0A0F8YUX3</accession>
<feature type="non-terminal residue" evidence="1">
    <location>
        <position position="32"/>
    </location>
</feature>
<comment type="caution">
    <text evidence="1">The sequence shown here is derived from an EMBL/GenBank/DDBJ whole genome shotgun (WGS) entry which is preliminary data.</text>
</comment>